<dbReference type="InterPro" id="IPR036388">
    <property type="entry name" value="WH-like_DNA-bd_sf"/>
</dbReference>
<dbReference type="InParanoid" id="F1ZAJ8"/>
<keyword evidence="3" id="KW-1185">Reference proteome</keyword>
<protein>
    <submittedName>
        <fullName evidence="2">ECF-type sigma factor</fullName>
    </submittedName>
</protein>
<dbReference type="SUPFAM" id="SSF88659">
    <property type="entry name" value="Sigma3 and sigma4 domains of RNA polymerase sigma factors"/>
    <property type="match status" value="1"/>
</dbReference>
<dbReference type="InterPro" id="IPR013249">
    <property type="entry name" value="RNA_pol_sigma70_r4_t2"/>
</dbReference>
<dbReference type="RefSeq" id="WP_008066920.1">
    <property type="nucleotide sequence ID" value="NZ_AQWK01000011.1"/>
</dbReference>
<evidence type="ECO:0000259" key="1">
    <source>
        <dbReference type="Pfam" id="PF08281"/>
    </source>
</evidence>
<dbReference type="GO" id="GO:0003677">
    <property type="term" value="F:DNA binding"/>
    <property type="evidence" value="ECO:0007669"/>
    <property type="project" value="InterPro"/>
</dbReference>
<dbReference type="HOGENOM" id="CLU_194638_0_0_5"/>
<dbReference type="GO" id="GO:0016987">
    <property type="term" value="F:sigma factor activity"/>
    <property type="evidence" value="ECO:0007669"/>
    <property type="project" value="InterPro"/>
</dbReference>
<dbReference type="Pfam" id="PF08281">
    <property type="entry name" value="Sigma70_r4_2"/>
    <property type="match status" value="1"/>
</dbReference>
<evidence type="ECO:0000313" key="2">
    <source>
        <dbReference type="EMBL" id="EGD58365.1"/>
    </source>
</evidence>
<dbReference type="AlphaFoldDB" id="F1ZAJ8"/>
<organism evidence="2 3">
    <name type="scientific">Novosphingobium nitrogenifigens DSM 19370</name>
    <dbReference type="NCBI Taxonomy" id="983920"/>
    <lineage>
        <taxon>Bacteria</taxon>
        <taxon>Pseudomonadati</taxon>
        <taxon>Pseudomonadota</taxon>
        <taxon>Alphaproteobacteria</taxon>
        <taxon>Sphingomonadales</taxon>
        <taxon>Sphingomonadaceae</taxon>
        <taxon>Novosphingobium</taxon>
    </lineage>
</organism>
<accession>F1ZAJ8</accession>
<feature type="domain" description="RNA polymerase sigma factor 70 region 4 type 2" evidence="1">
    <location>
        <begin position="2"/>
        <end position="50"/>
    </location>
</feature>
<dbReference type="GO" id="GO:0006352">
    <property type="term" value="P:DNA-templated transcription initiation"/>
    <property type="evidence" value="ECO:0007669"/>
    <property type="project" value="InterPro"/>
</dbReference>
<name>F1ZAJ8_9SPHN</name>
<gene>
    <name evidence="2" type="ORF">Y88_0419</name>
</gene>
<dbReference type="Proteomes" id="UP000004728">
    <property type="component" value="Unassembled WGS sequence"/>
</dbReference>
<sequence length="65" mass="7541">MCALHRMTPRQRAIFWAVRLDGTSYDDLALRHGIGIGDVEAEFAAALRQLCRAVQGSWWKRLRLW</sequence>
<dbReference type="Gene3D" id="1.10.10.10">
    <property type="entry name" value="Winged helix-like DNA-binding domain superfamily/Winged helix DNA-binding domain"/>
    <property type="match status" value="1"/>
</dbReference>
<dbReference type="EMBL" id="AEWJ01000042">
    <property type="protein sequence ID" value="EGD58365.1"/>
    <property type="molecule type" value="Genomic_DNA"/>
</dbReference>
<evidence type="ECO:0000313" key="3">
    <source>
        <dbReference type="Proteomes" id="UP000004728"/>
    </source>
</evidence>
<comment type="caution">
    <text evidence="2">The sequence shown here is derived from an EMBL/GenBank/DDBJ whole genome shotgun (WGS) entry which is preliminary data.</text>
</comment>
<proteinExistence type="predicted"/>
<reference evidence="2 3" key="1">
    <citation type="journal article" date="2012" name="J. Bacteriol.">
        <title>Draft Genome Sequence of Novosphingobium nitrogenifigens Y88T.</title>
        <authorList>
            <person name="Strabala T.J."/>
            <person name="Macdonald L."/>
            <person name="Liu V."/>
            <person name="Smit A.M."/>
        </authorList>
    </citation>
    <scope>NUCLEOTIDE SEQUENCE [LARGE SCALE GENOMIC DNA]</scope>
    <source>
        <strain evidence="2 3">DSM 19370</strain>
    </source>
</reference>
<dbReference type="STRING" id="983920.Y88_0419"/>
<dbReference type="InterPro" id="IPR013324">
    <property type="entry name" value="RNA_pol_sigma_r3/r4-like"/>
</dbReference>